<evidence type="ECO:0000256" key="1">
    <source>
        <dbReference type="ARBA" id="ARBA00022630"/>
    </source>
</evidence>
<feature type="domain" description="Amine oxidase" evidence="6">
    <location>
        <begin position="31"/>
        <end position="525"/>
    </location>
</feature>
<dbReference type="SUPFAM" id="SSF51905">
    <property type="entry name" value="FAD/NAD(P)-binding domain"/>
    <property type="match status" value="1"/>
</dbReference>
<accession>A0A381YZD6</accession>
<proteinExistence type="predicted"/>
<evidence type="ECO:0000256" key="2">
    <source>
        <dbReference type="ARBA" id="ARBA00022729"/>
    </source>
</evidence>
<keyword evidence="4" id="KW-0521">NADP</keyword>
<dbReference type="InterPro" id="IPR036188">
    <property type="entry name" value="FAD/NAD-bd_sf"/>
</dbReference>
<feature type="non-terminal residue" evidence="7">
    <location>
        <position position="1"/>
    </location>
</feature>
<dbReference type="Pfam" id="PF01593">
    <property type="entry name" value="Amino_oxidase"/>
    <property type="match status" value="1"/>
</dbReference>
<keyword evidence="1" id="KW-0285">Flavoprotein</keyword>
<dbReference type="PANTHER" id="PTHR46091:SF3">
    <property type="entry name" value="AMINE OXIDASE DOMAIN-CONTAINING PROTEIN"/>
    <property type="match status" value="1"/>
</dbReference>
<keyword evidence="5" id="KW-0520">NAD</keyword>
<keyword evidence="2" id="KW-0732">Signal</keyword>
<evidence type="ECO:0000256" key="3">
    <source>
        <dbReference type="ARBA" id="ARBA00022827"/>
    </source>
</evidence>
<gene>
    <name evidence="7" type="ORF">METZ01_LOCUS134846</name>
</gene>
<dbReference type="EMBL" id="UINC01019371">
    <property type="protein sequence ID" value="SVA81992.1"/>
    <property type="molecule type" value="Genomic_DNA"/>
</dbReference>
<dbReference type="InterPro" id="IPR052206">
    <property type="entry name" value="Retinol_saturase"/>
</dbReference>
<evidence type="ECO:0000313" key="7">
    <source>
        <dbReference type="EMBL" id="SVA81992.1"/>
    </source>
</evidence>
<name>A0A381YZD6_9ZZZZ</name>
<keyword evidence="3" id="KW-0274">FAD</keyword>
<dbReference type="AlphaFoldDB" id="A0A381YZD6"/>
<dbReference type="Gene3D" id="3.50.50.60">
    <property type="entry name" value="FAD/NAD(P)-binding domain"/>
    <property type="match status" value="2"/>
</dbReference>
<dbReference type="GO" id="GO:0016491">
    <property type="term" value="F:oxidoreductase activity"/>
    <property type="evidence" value="ECO:0007669"/>
    <property type="project" value="InterPro"/>
</dbReference>
<evidence type="ECO:0000256" key="5">
    <source>
        <dbReference type="ARBA" id="ARBA00023027"/>
    </source>
</evidence>
<evidence type="ECO:0000259" key="6">
    <source>
        <dbReference type="Pfam" id="PF01593"/>
    </source>
</evidence>
<protein>
    <recommendedName>
        <fullName evidence="6">Amine oxidase domain-containing protein</fullName>
    </recommendedName>
</protein>
<evidence type="ECO:0000256" key="4">
    <source>
        <dbReference type="ARBA" id="ARBA00022857"/>
    </source>
</evidence>
<sequence length="533" mass="60540">VTKSERFLVGTKYRPELLKGKYDAIVIGSGIGGLTTAALLSQAGKRVLVLERHYMAGGFTHAYKRKGYEWDVGVHYIGGVQNHRSTLRRLFDHISEGRLEWARITENAYDRITIAGESYDYVSGLEPFRQQMLEYFPNENRAIEQYLQLVFEVERSSRSFFMNKALPPLFSAMTHPFMSRRFQGLADRTTREVISKLSDDKRLLGVLTGQWGDYGLPPGQSSFAIHAMIVRHYLDGANYPVGGASSIARSIEPTITAQGGDILTSAEVEKVLVHKDRAVGVRLTDGVEIEATDVISGIGIFNTVEKLLETHDAERMGYCDKMKNVERSPSHICLYIGLRESAQSLGLRQTNLWIYPGYDHDANLRRYKNDPDADLPLTYISFPSSKDPDWERRYPGRSTIEVISFSPYEWFSKWKDTPWRKRGDEYLALKNRMSERMLNVLYSAVPQVEGKIDFYELSTALSTRHFTGYERGEIYGLSHTPSRFRQKWLRPRTPLKHLFLTGQDIVTNGVAGALFSGVLTASAILKHNVLKKN</sequence>
<reference evidence="7" key="1">
    <citation type="submission" date="2018-05" db="EMBL/GenBank/DDBJ databases">
        <authorList>
            <person name="Lanie J.A."/>
            <person name="Ng W.-L."/>
            <person name="Kazmierczak K.M."/>
            <person name="Andrzejewski T.M."/>
            <person name="Davidsen T.M."/>
            <person name="Wayne K.J."/>
            <person name="Tettelin H."/>
            <person name="Glass J.I."/>
            <person name="Rusch D."/>
            <person name="Podicherti R."/>
            <person name="Tsui H.-C.T."/>
            <person name="Winkler M.E."/>
        </authorList>
    </citation>
    <scope>NUCLEOTIDE SEQUENCE</scope>
</reference>
<dbReference type="PANTHER" id="PTHR46091">
    <property type="entry name" value="BLR7054 PROTEIN"/>
    <property type="match status" value="1"/>
</dbReference>
<organism evidence="7">
    <name type="scientific">marine metagenome</name>
    <dbReference type="NCBI Taxonomy" id="408172"/>
    <lineage>
        <taxon>unclassified sequences</taxon>
        <taxon>metagenomes</taxon>
        <taxon>ecological metagenomes</taxon>
    </lineage>
</organism>
<dbReference type="InterPro" id="IPR002937">
    <property type="entry name" value="Amino_oxidase"/>
</dbReference>